<dbReference type="SUPFAM" id="SSF52980">
    <property type="entry name" value="Restriction endonuclease-like"/>
    <property type="match status" value="1"/>
</dbReference>
<dbReference type="PANTHER" id="PTHR43566:SF2">
    <property type="entry name" value="DUF4143 DOMAIN-CONTAINING PROTEIN"/>
    <property type="match status" value="1"/>
</dbReference>
<sequence length="414" mass="44460">MTDYLPRTVDAELTVRLRSAGAVLLEGPKACGKTWAAQRQARSALHLDRNPQARRTGATDVDLLLEGAAPRLIDEWQLVPETWNAVRAAVDDRNADGQFILTGSATPADDVTRHSGAMRIARIRVHPMSLAESGDSTNEVSFAALLAGEVPRTLGPDLGLKHVAELVCRGGWPSNVRRDLDSAQTANADYLRTVASADIQTVDGVRRDPNRVAALIFALARSSASYVSKKTLQADTVGYGGPLSPNALDSYLDALVRLWVAVPQPAWGEHLRSAAQVRKTPKWHLADPSLAAAALGATPRSLVEDPEAFGQVFETLAFRDLQVYAQAAGWQVRAYQDSKGDEIDIVAVSGGRWAGFEVKLSSSPRVVDDAAAKLMRIASNMRTAPESLTILTATGPSYRREDGVNVVSTLTLGP</sequence>
<proteinExistence type="predicted"/>
<comment type="caution">
    <text evidence="3">The sequence shown here is derived from an EMBL/GenBank/DDBJ whole genome shotgun (WGS) entry which is preliminary data.</text>
</comment>
<feature type="domain" description="AAA" evidence="1">
    <location>
        <begin position="22"/>
        <end position="132"/>
    </location>
</feature>
<evidence type="ECO:0000259" key="2">
    <source>
        <dbReference type="Pfam" id="PF13635"/>
    </source>
</evidence>
<keyword evidence="3" id="KW-0547">Nucleotide-binding</keyword>
<dbReference type="InterPro" id="IPR011335">
    <property type="entry name" value="Restrct_endonuc-II-like"/>
</dbReference>
<dbReference type="InterPro" id="IPR041682">
    <property type="entry name" value="AAA_14"/>
</dbReference>
<dbReference type="EMBL" id="JBHUHF010000001">
    <property type="protein sequence ID" value="MFD2026439.1"/>
    <property type="molecule type" value="Genomic_DNA"/>
</dbReference>
<protein>
    <submittedName>
        <fullName evidence="3">ATP-binding protein</fullName>
    </submittedName>
</protein>
<dbReference type="Pfam" id="PF13635">
    <property type="entry name" value="DUF4143"/>
    <property type="match status" value="1"/>
</dbReference>
<organism evidence="3 4">
    <name type="scientific">Promicromonospora aerolata</name>
    <dbReference type="NCBI Taxonomy" id="195749"/>
    <lineage>
        <taxon>Bacteria</taxon>
        <taxon>Bacillati</taxon>
        <taxon>Actinomycetota</taxon>
        <taxon>Actinomycetes</taxon>
        <taxon>Micrococcales</taxon>
        <taxon>Promicromonosporaceae</taxon>
        <taxon>Promicromonospora</taxon>
    </lineage>
</organism>
<reference evidence="4" key="1">
    <citation type="journal article" date="2019" name="Int. J. Syst. Evol. Microbiol.">
        <title>The Global Catalogue of Microorganisms (GCM) 10K type strain sequencing project: providing services to taxonomists for standard genome sequencing and annotation.</title>
        <authorList>
            <consortium name="The Broad Institute Genomics Platform"/>
            <consortium name="The Broad Institute Genome Sequencing Center for Infectious Disease"/>
            <person name="Wu L."/>
            <person name="Ma J."/>
        </authorList>
    </citation>
    <scope>NUCLEOTIDE SEQUENCE [LARGE SCALE GENOMIC DNA]</scope>
    <source>
        <strain evidence="4">CCM 7043</strain>
    </source>
</reference>
<gene>
    <name evidence="3" type="ORF">ACFSL2_13050</name>
</gene>
<dbReference type="Pfam" id="PF13173">
    <property type="entry name" value="AAA_14"/>
    <property type="match status" value="1"/>
</dbReference>
<feature type="domain" description="DUF4143" evidence="2">
    <location>
        <begin position="198"/>
        <end position="361"/>
    </location>
</feature>
<evidence type="ECO:0000259" key="1">
    <source>
        <dbReference type="Pfam" id="PF13173"/>
    </source>
</evidence>
<dbReference type="RefSeq" id="WP_377198281.1">
    <property type="nucleotide sequence ID" value="NZ_JBHUHF010000001.1"/>
</dbReference>
<dbReference type="InterPro" id="IPR025420">
    <property type="entry name" value="DUF4143"/>
</dbReference>
<dbReference type="PANTHER" id="PTHR43566">
    <property type="entry name" value="CONSERVED PROTEIN"/>
    <property type="match status" value="1"/>
</dbReference>
<keyword evidence="4" id="KW-1185">Reference proteome</keyword>
<name>A0ABW4V9F2_9MICO</name>
<evidence type="ECO:0000313" key="4">
    <source>
        <dbReference type="Proteomes" id="UP001597338"/>
    </source>
</evidence>
<dbReference type="GO" id="GO:0005524">
    <property type="term" value="F:ATP binding"/>
    <property type="evidence" value="ECO:0007669"/>
    <property type="project" value="UniProtKB-KW"/>
</dbReference>
<keyword evidence="3" id="KW-0067">ATP-binding</keyword>
<dbReference type="Proteomes" id="UP001597338">
    <property type="component" value="Unassembled WGS sequence"/>
</dbReference>
<evidence type="ECO:0000313" key="3">
    <source>
        <dbReference type="EMBL" id="MFD2026439.1"/>
    </source>
</evidence>
<accession>A0ABW4V9F2</accession>